<dbReference type="Proteomes" id="UP000263595">
    <property type="component" value="Unassembled WGS sequence"/>
</dbReference>
<evidence type="ECO:0000313" key="1">
    <source>
        <dbReference type="EMBL" id="SYX89912.1"/>
    </source>
</evidence>
<dbReference type="EMBL" id="UNOZ01000013">
    <property type="protein sequence ID" value="SYX89912.1"/>
    <property type="molecule type" value="Genomic_DNA"/>
</dbReference>
<evidence type="ECO:0008006" key="3">
    <source>
        <dbReference type="Google" id="ProtNLM"/>
    </source>
</evidence>
<name>A0A383RS88_9PSED</name>
<proteinExistence type="predicted"/>
<sequence length="197" mass="21048">MKPEMITLKHGDTTIKMPASSLAKLAVASVFAQVLPPAANVQPIGKADIPAVGQPWPGQGGINGGFIPVHGDVPAHYLIFADRDVGEHEWGGRSTESKAVSRHDGKANTDTLIAEGGHPAAEAARAHQADGHADFDLPAASQLYQAWVHGLITEGAYWSSSQRSACCAFTMLFAGGYQDFYGKGIELRVRPVRRFFI</sequence>
<evidence type="ECO:0000313" key="2">
    <source>
        <dbReference type="Proteomes" id="UP000263595"/>
    </source>
</evidence>
<protein>
    <recommendedName>
        <fullName evidence="3">DUF1566 domain-containing protein</fullName>
    </recommendedName>
</protein>
<reference evidence="2" key="1">
    <citation type="submission" date="2018-08" db="EMBL/GenBank/DDBJ databases">
        <authorList>
            <person name="Blom J."/>
        </authorList>
    </citation>
    <scope>NUCLEOTIDE SEQUENCE [LARGE SCALE GENOMIC DNA]</scope>
    <source>
        <strain evidence="2">CCOS 865</strain>
    </source>
</reference>
<keyword evidence="2" id="KW-1185">Reference proteome</keyword>
<dbReference type="OrthoDB" id="7349818at2"/>
<dbReference type="AlphaFoldDB" id="A0A383RS88"/>
<dbReference type="RefSeq" id="WP_119140641.1">
    <property type="nucleotide sequence ID" value="NZ_CBCSFL010000026.1"/>
</dbReference>
<organism evidence="1 2">
    <name type="scientific">Pseudomonas reidholzensis</name>
    <dbReference type="NCBI Taxonomy" id="1785162"/>
    <lineage>
        <taxon>Bacteria</taxon>
        <taxon>Pseudomonadati</taxon>
        <taxon>Pseudomonadota</taxon>
        <taxon>Gammaproteobacteria</taxon>
        <taxon>Pseudomonadales</taxon>
        <taxon>Pseudomonadaceae</taxon>
        <taxon>Pseudomonas</taxon>
    </lineage>
</organism>
<accession>A0A383RS88</accession>
<gene>
    <name evidence="1" type="ORF">CCOS865_02178</name>
</gene>